<dbReference type="SUPFAM" id="SSF51182">
    <property type="entry name" value="RmlC-like cupins"/>
    <property type="match status" value="1"/>
</dbReference>
<gene>
    <name evidence="2" type="ORF">SAMN05445060_1644</name>
</gene>
<accession>A0A1N7EYE9</accession>
<dbReference type="InterPro" id="IPR011051">
    <property type="entry name" value="RmlC_Cupin_sf"/>
</dbReference>
<dbReference type="CDD" id="cd02227">
    <property type="entry name" value="cupin_TM1112-like"/>
    <property type="match status" value="1"/>
</dbReference>
<dbReference type="EMBL" id="FTNT01000004">
    <property type="protein sequence ID" value="SIR93106.1"/>
    <property type="molecule type" value="Genomic_DNA"/>
</dbReference>
<dbReference type="PANTHER" id="PTHR40943:SF1">
    <property type="entry name" value="CYTOPLASMIC PROTEIN"/>
    <property type="match status" value="1"/>
</dbReference>
<dbReference type="Proteomes" id="UP000186218">
    <property type="component" value="Unassembled WGS sequence"/>
</dbReference>
<dbReference type="InterPro" id="IPR008579">
    <property type="entry name" value="UGlyAH_Cupin_dom"/>
</dbReference>
<dbReference type="InterPro" id="IPR014710">
    <property type="entry name" value="RmlC-like_jellyroll"/>
</dbReference>
<sequence length="189" mass="20657">MLGNSRIVHRPSELVMADSPIQPEWIIAGDPVARCAAWSNSADSQLSLVVWECSAGTFRWEFGCDEVVHVLSGAVEVTDDDRSFTLRAGDTAFFPAGSAAVWHIEDHLRKQVVLRNGMPAGIGRLLRARARAAGAVRRVRASRSTDVRARVGEFGAEPVHIGQREHQRRTDLQDVAVAAADRDEHLAVS</sequence>
<dbReference type="STRING" id="1344003.SAMN05445060_1644"/>
<organism evidence="2 3">
    <name type="scientific">Williamsia sterculiae</name>
    <dbReference type="NCBI Taxonomy" id="1344003"/>
    <lineage>
        <taxon>Bacteria</taxon>
        <taxon>Bacillati</taxon>
        <taxon>Actinomycetota</taxon>
        <taxon>Actinomycetes</taxon>
        <taxon>Mycobacteriales</taxon>
        <taxon>Nocardiaceae</taxon>
        <taxon>Williamsia</taxon>
    </lineage>
</organism>
<proteinExistence type="predicted"/>
<dbReference type="Pfam" id="PF05899">
    <property type="entry name" value="Cupin_3"/>
    <property type="match status" value="1"/>
</dbReference>
<dbReference type="PANTHER" id="PTHR40943">
    <property type="entry name" value="CYTOPLASMIC PROTEIN-RELATED"/>
    <property type="match status" value="1"/>
</dbReference>
<evidence type="ECO:0000259" key="1">
    <source>
        <dbReference type="Pfam" id="PF05899"/>
    </source>
</evidence>
<protein>
    <recommendedName>
        <fullName evidence="1">(S)-ureidoglycine aminohydrolase cupin domain-containing protein</fullName>
    </recommendedName>
</protein>
<feature type="domain" description="(S)-ureidoglycine aminohydrolase cupin" evidence="1">
    <location>
        <begin position="41"/>
        <end position="111"/>
    </location>
</feature>
<dbReference type="Gene3D" id="2.60.120.10">
    <property type="entry name" value="Jelly Rolls"/>
    <property type="match status" value="1"/>
</dbReference>
<dbReference type="AlphaFoldDB" id="A0A1N7EYE9"/>
<keyword evidence="3" id="KW-1185">Reference proteome</keyword>
<evidence type="ECO:0000313" key="3">
    <source>
        <dbReference type="Proteomes" id="UP000186218"/>
    </source>
</evidence>
<evidence type="ECO:0000313" key="2">
    <source>
        <dbReference type="EMBL" id="SIR93106.1"/>
    </source>
</evidence>
<reference evidence="2 3" key="1">
    <citation type="submission" date="2017-01" db="EMBL/GenBank/DDBJ databases">
        <authorList>
            <person name="Mah S.A."/>
            <person name="Swanson W.J."/>
            <person name="Moy G.W."/>
            <person name="Vacquier V.D."/>
        </authorList>
    </citation>
    <scope>NUCLEOTIDE SEQUENCE [LARGE SCALE GENOMIC DNA]</scope>
    <source>
        <strain evidence="2 3">CPCC 203464</strain>
    </source>
</reference>
<name>A0A1N7EYE9_9NOCA</name>